<reference evidence="2 3" key="1">
    <citation type="submission" date="2017-11" db="EMBL/GenBank/DDBJ databases">
        <title>Draft genome sequence of Mitsuaria sp. HWN-4.</title>
        <authorList>
            <person name="Gundlapally S.R."/>
        </authorList>
    </citation>
    <scope>NUCLEOTIDE SEQUENCE [LARGE SCALE GENOMIC DNA]</scope>
    <source>
        <strain evidence="2 3">HWN-4</strain>
    </source>
</reference>
<evidence type="ECO:0008006" key="4">
    <source>
        <dbReference type="Google" id="ProtNLM"/>
    </source>
</evidence>
<feature type="transmembrane region" description="Helical" evidence="1">
    <location>
        <begin position="6"/>
        <end position="23"/>
    </location>
</feature>
<keyword evidence="1" id="KW-1133">Transmembrane helix</keyword>
<dbReference type="EMBL" id="PEOG01000022">
    <property type="protein sequence ID" value="PIM53363.1"/>
    <property type="molecule type" value="Genomic_DNA"/>
</dbReference>
<sequence>MFDGLVFAPLTENTLVVIGLLLLRNRFSDRQAVGLMTVVAVALHAALASWTAIAALLLFSMMGVSYIAWQPLGPRRAFLIICLQHLLFNLPATAATALEVARIR</sequence>
<evidence type="ECO:0000313" key="2">
    <source>
        <dbReference type="EMBL" id="PIM53363.1"/>
    </source>
</evidence>
<keyword evidence="3" id="KW-1185">Reference proteome</keyword>
<feature type="transmembrane region" description="Helical" evidence="1">
    <location>
        <begin position="77"/>
        <end position="98"/>
    </location>
</feature>
<evidence type="ECO:0000256" key="1">
    <source>
        <dbReference type="SAM" id="Phobius"/>
    </source>
</evidence>
<protein>
    <recommendedName>
        <fullName evidence="4">CPBP family intramembrane metalloprotease</fullName>
    </recommendedName>
</protein>
<evidence type="ECO:0000313" key="3">
    <source>
        <dbReference type="Proteomes" id="UP000231501"/>
    </source>
</evidence>
<feature type="transmembrane region" description="Helical" evidence="1">
    <location>
        <begin position="35"/>
        <end position="57"/>
    </location>
</feature>
<organism evidence="2 3">
    <name type="scientific">Roseateles chitinivorans</name>
    <dbReference type="NCBI Taxonomy" id="2917965"/>
    <lineage>
        <taxon>Bacteria</taxon>
        <taxon>Pseudomonadati</taxon>
        <taxon>Pseudomonadota</taxon>
        <taxon>Betaproteobacteria</taxon>
        <taxon>Burkholderiales</taxon>
        <taxon>Sphaerotilaceae</taxon>
        <taxon>Roseateles</taxon>
    </lineage>
</organism>
<dbReference type="Proteomes" id="UP000231501">
    <property type="component" value="Unassembled WGS sequence"/>
</dbReference>
<comment type="caution">
    <text evidence="2">The sequence shown here is derived from an EMBL/GenBank/DDBJ whole genome shotgun (WGS) entry which is preliminary data.</text>
</comment>
<name>A0A2G9CAC5_9BURK</name>
<proteinExistence type="predicted"/>
<gene>
    <name evidence="2" type="ORF">CS062_10095</name>
</gene>
<accession>A0A2G9CAC5</accession>
<keyword evidence="1" id="KW-0812">Transmembrane</keyword>
<keyword evidence="1" id="KW-0472">Membrane</keyword>
<dbReference type="AlphaFoldDB" id="A0A2G9CAC5"/>